<keyword evidence="13 16" id="KW-0862">Zinc</keyword>
<protein>
    <recommendedName>
        <fullName evidence="6 16">E3 ubiquitin-protein ligase listerin</fullName>
        <ecNumber evidence="5 16">2.3.2.27</ecNumber>
    </recommendedName>
    <alternativeName>
        <fullName evidence="16">RING-type E3 ubiquitin transferase listerin</fullName>
    </alternativeName>
</protein>
<dbReference type="InterPro" id="IPR054477">
    <property type="entry name" value="LTN1_E3_ligase_6th"/>
</dbReference>
<keyword evidence="10" id="KW-0677">Repeat</keyword>
<evidence type="ECO:0000256" key="8">
    <source>
        <dbReference type="ARBA" id="ARBA00022679"/>
    </source>
</evidence>
<evidence type="ECO:0000256" key="12">
    <source>
        <dbReference type="ARBA" id="ARBA00022786"/>
    </source>
</evidence>
<comment type="pathway">
    <text evidence="3 16">Protein modification; protein ubiquitination.</text>
</comment>
<evidence type="ECO:0000256" key="13">
    <source>
        <dbReference type="ARBA" id="ARBA00022833"/>
    </source>
</evidence>
<dbReference type="GeneID" id="34521813"/>
<evidence type="ECO:0000256" key="16">
    <source>
        <dbReference type="RuleBase" id="RU367090"/>
    </source>
</evidence>
<dbReference type="SMART" id="SM00744">
    <property type="entry name" value="RINGv"/>
    <property type="match status" value="1"/>
</dbReference>
<dbReference type="InterPro" id="IPR011016">
    <property type="entry name" value="Znf_RING-CH"/>
</dbReference>
<dbReference type="PANTHER" id="PTHR12389">
    <property type="entry name" value="ZINC FINGER PROTEIN 294"/>
    <property type="match status" value="1"/>
</dbReference>
<evidence type="ECO:0000256" key="9">
    <source>
        <dbReference type="ARBA" id="ARBA00022723"/>
    </source>
</evidence>
<dbReference type="GO" id="GO:0005829">
    <property type="term" value="C:cytosol"/>
    <property type="evidence" value="ECO:0007669"/>
    <property type="project" value="UniProtKB-SubCell"/>
</dbReference>
<dbReference type="RefSeq" id="XP_022460425.1">
    <property type="nucleotide sequence ID" value="XM_022601150.1"/>
</dbReference>
<dbReference type="CDD" id="cd16491">
    <property type="entry name" value="RING-CH-C4HC3_LTN1"/>
    <property type="match status" value="1"/>
</dbReference>
<dbReference type="Gene3D" id="3.30.40.10">
    <property type="entry name" value="Zinc/RING finger domain, C3HC4 (zinc finger)"/>
    <property type="match status" value="1"/>
</dbReference>
<keyword evidence="12 16" id="KW-0833">Ubl conjugation pathway</keyword>
<sequence length="1539" mass="172339">MNVFGSSSTTLGTNGFEVSLNYISGVPDPNILTCSPKVKLAFKALLKRDETTKEKSLSELLQIIDEDSTEIDDDLVVLTWVQLYPKLSLDISKRVRILSHQVQSRFVKVLGKKYAKFLKDTIGVWLAGSFESDRLAAKECAISIQEAFGRNQGKTDALWKIFPVQILEFCFQVFKFESRETLSDERFIGKDEAEAKYQRVLFSSISILSTFVTKQDSSMSEELAEKLGDILLLESLWNCAESKDLQLKKATYVFGSLLVTKQPTLVTPDIYKVLCKHVIKGLKLKSVPQPIVYSPVIVPMLECLITLTAFNAKVWDQKNSKTRLFDLISLGSCNSHSSYFRLVLSLLKSRTLPESIVNFSSADDVNKLISAFGQNVDKERQVQFAEGAWNLYLETVAFSLQTLPEDESTLVSQNFSKTVESKLGTKLPLPVLNILAKKDCFQRFIQALHKSITTSLPCGPVQFSSGVSYTDYSILVDNVYQLFKSSNDKLVFSLFEAAFESVGSQSEETGSPVFALHVIDKSITVGFEQGETLTSFIEELPMFLEDSFVALPLKLLIHYSQSKLLKKETLYRSINDCYIKATMIENSQNNLQLLMDNLAGFKGFDITQCEDLNNYIEEQSADVTAEGSSLGFKLATREIIYNLYVKAKHLGKLPEFAQECALNFQPAVEEFLASNSEMFSYIWSSLDNTNSQKILDLVEQKSEDSNVVKAYFQGLLVYLTSDRNTFVDSPEIATRLSALLERQPALLENILVGTDAQSLGSALGSSPDLRLFISNSFEANILLPHQGEIHLGDPKLAFQFCAKMKLVSDLVGIDLSNQVKILIGVAAEAVADLVFMETESKSQELQPEATALQLKADKIIQDSISNNALNQNIVDILQGAAVGEDGSIFSELFDLVNSEKYTFNARLGFARVLKRALGKLVENTSVISFESLDFNWAKLLKMPLVISAFVSSSPKFLTSAKLERARNQVASELIGLRGNEILVKGLTNLTLLIDFISFDFVSEVSPSFTVAPLNRWVMVLNNLNNWLDSDLAYEPEFLTLRLQLLNFCCVYLNRASSLASSQESLPKFLEFAMRLGLDSLGIAAVGDGLYNKTVTYYSLKLYLALDRLAPVNPYWEEQVPSFCEEILEIVKQFTAEKQTKDQSYFSVEDLIARIIDSGVLTGLLEEETLYTLLNSESLELQSVAAKSLSKLFLSRQDALVVEYELSRTSLSEGSEVVETLKLPEELLKNVGAIWDADMDETEELKRASTYLWSWCLIFTHFSNVSAGIRQEYTKQLTENDALARFFGTVFYWLQTNGGSALDVSSLGELSSFNEITDLEGEERLYSLAFVAYYMALKFTGSFAQSWFNDLRDRNMKSEIEKFTTTHVSPKLIEEQLASVEGQVDRLKEIENFSIRINRVTKEVKCFHHIDEQLMEVVIAIPASYPLANVSVTGPLRIGVKETQWKAWLLASQYVISVQNGSIVEAIELFNKNVSLHFSGFEECAICYSILHIDHSLPTKSCTTCNNKFHSGCLYKWFKSSGSSTCPLCRSAFSFRVGQS</sequence>
<dbReference type="SMART" id="SM01197">
    <property type="entry name" value="FANCL_C"/>
    <property type="match status" value="1"/>
</dbReference>
<dbReference type="EC" id="2.3.2.27" evidence="5 16"/>
<dbReference type="InterPro" id="IPR054476">
    <property type="entry name" value="Ltn1_N"/>
</dbReference>
<reference evidence="18" key="1">
    <citation type="submission" date="2013-12" db="EMBL/GenBank/DDBJ databases">
        <authorList>
            <person name="Genoscope - CEA"/>
        </authorList>
    </citation>
    <scope>NUCLEOTIDE SEQUENCE</scope>
    <source>
        <strain evidence="18">CBS 1993</strain>
    </source>
</reference>
<evidence type="ECO:0000256" key="3">
    <source>
        <dbReference type="ARBA" id="ARBA00004906"/>
    </source>
</evidence>
<dbReference type="Pfam" id="PF13639">
    <property type="entry name" value="zf-RING_2"/>
    <property type="match status" value="1"/>
</dbReference>
<evidence type="ECO:0000256" key="2">
    <source>
        <dbReference type="ARBA" id="ARBA00004514"/>
    </source>
</evidence>
<dbReference type="GO" id="GO:0043023">
    <property type="term" value="F:ribosomal large subunit binding"/>
    <property type="evidence" value="ECO:0007669"/>
    <property type="project" value="TreeGrafter"/>
</dbReference>
<dbReference type="Pfam" id="PF23009">
    <property type="entry name" value="UBC_like"/>
    <property type="match status" value="1"/>
</dbReference>
<organism evidence="18 19">
    <name type="scientific">Kuraishia capsulata CBS 1993</name>
    <dbReference type="NCBI Taxonomy" id="1382522"/>
    <lineage>
        <taxon>Eukaryota</taxon>
        <taxon>Fungi</taxon>
        <taxon>Dikarya</taxon>
        <taxon>Ascomycota</taxon>
        <taxon>Saccharomycotina</taxon>
        <taxon>Pichiomycetes</taxon>
        <taxon>Pichiales</taxon>
        <taxon>Pichiaceae</taxon>
        <taxon>Kuraishia</taxon>
    </lineage>
</organism>
<dbReference type="STRING" id="1382522.W6MX82"/>
<evidence type="ECO:0000256" key="7">
    <source>
        <dbReference type="ARBA" id="ARBA00022490"/>
    </source>
</evidence>
<evidence type="ECO:0000256" key="10">
    <source>
        <dbReference type="ARBA" id="ARBA00022737"/>
    </source>
</evidence>
<dbReference type="GO" id="GO:0072344">
    <property type="term" value="P:rescue of stalled ribosome"/>
    <property type="evidence" value="ECO:0007669"/>
    <property type="project" value="UniProtKB-UniRule"/>
</dbReference>
<comment type="catalytic activity">
    <reaction evidence="1 16">
        <text>S-ubiquitinyl-[E2 ubiquitin-conjugating enzyme]-L-cysteine + [acceptor protein]-L-lysine = [E2 ubiquitin-conjugating enzyme]-L-cysteine + N(6)-ubiquitinyl-[acceptor protein]-L-lysine.</text>
        <dbReference type="EC" id="2.3.2.27"/>
    </reaction>
</comment>
<gene>
    <name evidence="18" type="ORF">KUCA_T00004417001</name>
</gene>
<dbReference type="GO" id="GO:0008270">
    <property type="term" value="F:zinc ion binding"/>
    <property type="evidence" value="ECO:0007669"/>
    <property type="project" value="UniProtKB-KW"/>
</dbReference>
<dbReference type="GO" id="GO:0016567">
    <property type="term" value="P:protein ubiquitination"/>
    <property type="evidence" value="ECO:0007669"/>
    <property type="project" value="UniProtKB-UniPathway"/>
</dbReference>
<evidence type="ECO:0000313" key="18">
    <source>
        <dbReference type="EMBL" id="CDK28435.1"/>
    </source>
</evidence>
<dbReference type="InterPro" id="IPR039804">
    <property type="entry name" value="RING-CH-C4HC3_LTN1"/>
</dbReference>
<dbReference type="PROSITE" id="PS50089">
    <property type="entry name" value="ZF_RING_2"/>
    <property type="match status" value="1"/>
</dbReference>
<feature type="domain" description="RING-type" evidence="17">
    <location>
        <begin position="1483"/>
        <end position="1529"/>
    </location>
</feature>
<evidence type="ECO:0000313" key="19">
    <source>
        <dbReference type="Proteomes" id="UP000019384"/>
    </source>
</evidence>
<accession>W6MX82</accession>
<evidence type="ECO:0000256" key="4">
    <source>
        <dbReference type="ARBA" id="ARBA00007997"/>
    </source>
</evidence>
<keyword evidence="7" id="KW-0963">Cytoplasm</keyword>
<comment type="similarity">
    <text evidence="4 16">Belongs to the LTN1 family.</text>
</comment>
<comment type="function">
    <text evidence="14">E3 ubiquitin-protein ligase component of the ribosome quality control complex (RQC), a ribosome-associated complex that mediates ubiquitination and extraction of incompletely synthesized nascent chains for proteasomal degradation. Mediates ubiquitination of proteins derived from mRNAs lacking stop codons (non-stop proteins) and other translation arrest products induced by poly-lysine sequences and tandem rare codons. Ubiquitination leads to CDC48 recruitment for extraction and degradation of the incomplete translation product. May indirectly play a role in chromatin function and transcription.</text>
</comment>
<evidence type="ECO:0000256" key="11">
    <source>
        <dbReference type="ARBA" id="ARBA00022771"/>
    </source>
</evidence>
<proteinExistence type="inferred from homology"/>
<dbReference type="InterPro" id="IPR054478">
    <property type="entry name" value="LTN1_UBC"/>
</dbReference>
<dbReference type="Pfam" id="PF22958">
    <property type="entry name" value="Ltn1_1st"/>
    <property type="match status" value="1"/>
</dbReference>
<dbReference type="GO" id="GO:0061630">
    <property type="term" value="F:ubiquitin protein ligase activity"/>
    <property type="evidence" value="ECO:0007669"/>
    <property type="project" value="UniProtKB-UniRule"/>
</dbReference>
<dbReference type="HOGENOM" id="CLU_262564_0_0_1"/>
<comment type="subcellular location">
    <subcellularLocation>
        <location evidence="2">Cytoplasm</location>
        <location evidence="2">Cytosol</location>
    </subcellularLocation>
</comment>
<dbReference type="EMBL" id="HG793129">
    <property type="protein sequence ID" value="CDK28435.1"/>
    <property type="molecule type" value="Genomic_DNA"/>
</dbReference>
<dbReference type="GO" id="GO:1990116">
    <property type="term" value="P:ribosome-associated ubiquitin-dependent protein catabolic process"/>
    <property type="evidence" value="ECO:0007669"/>
    <property type="project" value="UniProtKB-UniRule"/>
</dbReference>
<evidence type="ECO:0000256" key="5">
    <source>
        <dbReference type="ARBA" id="ARBA00012483"/>
    </source>
</evidence>
<dbReference type="Proteomes" id="UP000019384">
    <property type="component" value="Unassembled WGS sequence"/>
</dbReference>
<dbReference type="FunFam" id="3.30.40.10:FF:000038">
    <property type="entry name" value="E3 ubiquitin-protein ligase listerin"/>
    <property type="match status" value="1"/>
</dbReference>
<dbReference type="UniPathway" id="UPA00143"/>
<evidence type="ECO:0000256" key="6">
    <source>
        <dbReference type="ARBA" id="ARBA00017157"/>
    </source>
</evidence>
<dbReference type="SUPFAM" id="SSF57850">
    <property type="entry name" value="RING/U-box"/>
    <property type="match status" value="1"/>
</dbReference>
<name>W6MX82_9ASCO</name>
<dbReference type="InterPro" id="IPR013083">
    <property type="entry name" value="Znf_RING/FYVE/PHD"/>
</dbReference>
<comment type="function">
    <text evidence="16">E3 ubiquitin-protein ligase. Component of the ribosome quality control complex (RQC), a ribosome-associated complex that mediates ubiquitination and extraction of incompletely synthesized nascent chains for proteasomal degradation.</text>
</comment>
<reference evidence="18" key="2">
    <citation type="submission" date="2014-02" db="EMBL/GenBank/DDBJ databases">
        <title>Complete DNA sequence of /Kuraishia capsulata/ illustrates novel genomic features among budding yeasts (/Saccharomycotina/).</title>
        <authorList>
            <person name="Morales L."/>
            <person name="Noel B."/>
            <person name="Porcel B."/>
            <person name="Marcet-Houben M."/>
            <person name="Hullo M-F."/>
            <person name="Sacerdot C."/>
            <person name="Tekaia F."/>
            <person name="Leh-Louis V."/>
            <person name="Despons L."/>
            <person name="Khanna V."/>
            <person name="Aury J-M."/>
            <person name="Barbe V."/>
            <person name="Couloux A."/>
            <person name="Labadie K."/>
            <person name="Pelletier E."/>
            <person name="Souciet J-L."/>
            <person name="Boekhout T."/>
            <person name="Gabaldon T."/>
            <person name="Wincker P."/>
            <person name="Dujon B."/>
        </authorList>
    </citation>
    <scope>NUCLEOTIDE SEQUENCE</scope>
    <source>
        <strain evidence="18">CBS 1993</strain>
    </source>
</reference>
<dbReference type="PANTHER" id="PTHR12389:SF0">
    <property type="entry name" value="E3 UBIQUITIN-PROTEIN LIGASE LISTERIN"/>
    <property type="match status" value="1"/>
</dbReference>
<keyword evidence="9 16" id="KW-0479">Metal-binding</keyword>
<evidence type="ECO:0000256" key="14">
    <source>
        <dbReference type="ARBA" id="ARBA00055150"/>
    </source>
</evidence>
<dbReference type="OrthoDB" id="6108at2759"/>
<dbReference type="Pfam" id="PF22999">
    <property type="entry name" value="LTN1_E3_ligase_6th"/>
    <property type="match status" value="1"/>
</dbReference>
<evidence type="ECO:0000256" key="15">
    <source>
        <dbReference type="PROSITE-ProRule" id="PRU00175"/>
    </source>
</evidence>
<evidence type="ECO:0000259" key="17">
    <source>
        <dbReference type="PROSITE" id="PS50089"/>
    </source>
</evidence>
<comment type="subunit">
    <text evidence="16">Component of the ribosome quality control complex (RQC).</text>
</comment>
<keyword evidence="19" id="KW-1185">Reference proteome</keyword>
<keyword evidence="11 15" id="KW-0863">Zinc-finger</keyword>
<evidence type="ECO:0000256" key="1">
    <source>
        <dbReference type="ARBA" id="ARBA00000900"/>
    </source>
</evidence>
<dbReference type="InterPro" id="IPR001841">
    <property type="entry name" value="Znf_RING"/>
</dbReference>
<dbReference type="InterPro" id="IPR039795">
    <property type="entry name" value="LTN1/Rkr1"/>
</dbReference>
<keyword evidence="8 16" id="KW-0808">Transferase</keyword>
<dbReference type="GO" id="GO:1990112">
    <property type="term" value="C:RQC complex"/>
    <property type="evidence" value="ECO:0007669"/>
    <property type="project" value="UniProtKB-UniRule"/>
</dbReference>